<comment type="caution">
    <text evidence="9">The sequence shown here is derived from an EMBL/GenBank/DDBJ whole genome shotgun (WGS) entry which is preliminary data.</text>
</comment>
<evidence type="ECO:0000256" key="4">
    <source>
        <dbReference type="ARBA" id="ARBA00023054"/>
    </source>
</evidence>
<keyword evidence="4 7" id="KW-0175">Coiled coil</keyword>
<evidence type="ECO:0000256" key="2">
    <source>
        <dbReference type="ARBA" id="ARBA00008340"/>
    </source>
</evidence>
<comment type="similarity">
    <text evidence="2">Belongs to the CLUAP1 family.</text>
</comment>
<accession>A0A7D9IG52</accession>
<dbReference type="OrthoDB" id="438545at2759"/>
<dbReference type="Pfam" id="PF10234">
    <property type="entry name" value="Cluap1"/>
    <property type="match status" value="1"/>
</dbReference>
<sequence length="406" mass="45784">MSYRDLRNFTEMMRALGYSRLISMENFRSPNFSLVAEVLIWLVKRYDPNADLPSDIDTEQDRVIFIKSVAQFMATKAHIKLNTKRLYGADGYAVKELLKVTSVLYDAMKTNVTEDSSESNLNPVSFDLSSRISDLKQCRTLASEITSKGASLYDLLGREVDLREMRSIAISKPLELNELESGISSSIVNVKDDIKKTNHMLDNIASDEANLEAKIEKKKAELERNHKRLKSLESVRPAFMDEYEKLEVELKTIYEGYMEKYRNLTYLEHLLEEVNRTEQNKFEENEANLRQLQERIRSEEKKSLQSDNFNSLDDFGGGDDDDDDEVLIDTGGRRPPGAKADAPRVVGSMGGGDISDEGDSSLSSGDSDIGVDDDEDIIDDDDIDDINNVESGSQDGESLNDSDDNF</sequence>
<evidence type="ECO:0000256" key="5">
    <source>
        <dbReference type="ARBA" id="ARBA00023069"/>
    </source>
</evidence>
<dbReference type="InterPro" id="IPR019366">
    <property type="entry name" value="Clusterin-associated_protein-1"/>
</dbReference>
<keyword evidence="3" id="KW-0970">Cilium biogenesis/degradation</keyword>
<dbReference type="Proteomes" id="UP001152795">
    <property type="component" value="Unassembled WGS sequence"/>
</dbReference>
<organism evidence="9 10">
    <name type="scientific">Paramuricea clavata</name>
    <name type="common">Red gorgonian</name>
    <name type="synonym">Violescent sea-whip</name>
    <dbReference type="NCBI Taxonomy" id="317549"/>
    <lineage>
        <taxon>Eukaryota</taxon>
        <taxon>Metazoa</taxon>
        <taxon>Cnidaria</taxon>
        <taxon>Anthozoa</taxon>
        <taxon>Octocorallia</taxon>
        <taxon>Malacalcyonacea</taxon>
        <taxon>Plexauridae</taxon>
        <taxon>Paramuricea</taxon>
    </lineage>
</organism>
<proteinExistence type="inferred from homology"/>
<name>A0A7D9IG52_PARCT</name>
<protein>
    <submittedName>
        <fullName evidence="9">Clusterin-associated 1-like</fullName>
    </submittedName>
</protein>
<gene>
    <name evidence="9" type="ORF">PACLA_8A011279</name>
</gene>
<dbReference type="GO" id="GO:0060271">
    <property type="term" value="P:cilium assembly"/>
    <property type="evidence" value="ECO:0007669"/>
    <property type="project" value="TreeGrafter"/>
</dbReference>
<dbReference type="PANTHER" id="PTHR21547">
    <property type="entry name" value="CLUSTERIN ASSOCIATED PROTEIN 1"/>
    <property type="match status" value="1"/>
</dbReference>
<reference evidence="9" key="1">
    <citation type="submission" date="2020-04" db="EMBL/GenBank/DDBJ databases">
        <authorList>
            <person name="Alioto T."/>
            <person name="Alioto T."/>
            <person name="Gomez Garrido J."/>
        </authorList>
    </citation>
    <scope>NUCLEOTIDE SEQUENCE</scope>
    <source>
        <strain evidence="9">A484AB</strain>
    </source>
</reference>
<evidence type="ECO:0000256" key="7">
    <source>
        <dbReference type="SAM" id="Coils"/>
    </source>
</evidence>
<feature type="compositionally biased region" description="Acidic residues" evidence="8">
    <location>
        <begin position="316"/>
        <end position="327"/>
    </location>
</feature>
<feature type="compositionally biased region" description="Acidic residues" evidence="8">
    <location>
        <begin position="369"/>
        <end position="387"/>
    </location>
</feature>
<dbReference type="EMBL" id="CACRXK020005071">
    <property type="protein sequence ID" value="CAB4005012.1"/>
    <property type="molecule type" value="Genomic_DNA"/>
</dbReference>
<evidence type="ECO:0000256" key="8">
    <source>
        <dbReference type="SAM" id="MobiDB-lite"/>
    </source>
</evidence>
<keyword evidence="5" id="KW-0969">Cilium</keyword>
<dbReference type="AlphaFoldDB" id="A0A7D9IG52"/>
<comment type="subcellular location">
    <subcellularLocation>
        <location evidence="1">Cell projection</location>
        <location evidence="1">Cilium</location>
    </subcellularLocation>
</comment>
<feature type="coiled-coil region" evidence="7">
    <location>
        <begin position="201"/>
        <end position="235"/>
    </location>
</feature>
<evidence type="ECO:0000256" key="6">
    <source>
        <dbReference type="ARBA" id="ARBA00023273"/>
    </source>
</evidence>
<keyword evidence="10" id="KW-1185">Reference proteome</keyword>
<feature type="region of interest" description="Disordered" evidence="8">
    <location>
        <begin position="298"/>
        <end position="406"/>
    </location>
</feature>
<keyword evidence="6" id="KW-0966">Cell projection</keyword>
<dbReference type="GO" id="GO:0005929">
    <property type="term" value="C:cilium"/>
    <property type="evidence" value="ECO:0007669"/>
    <property type="project" value="UniProtKB-SubCell"/>
</dbReference>
<feature type="compositionally biased region" description="Polar residues" evidence="8">
    <location>
        <begin position="388"/>
        <end position="397"/>
    </location>
</feature>
<dbReference type="PANTHER" id="PTHR21547:SF0">
    <property type="entry name" value="CLUSTERIN-ASSOCIATED PROTEIN 1"/>
    <property type="match status" value="1"/>
</dbReference>
<evidence type="ECO:0000256" key="3">
    <source>
        <dbReference type="ARBA" id="ARBA00022794"/>
    </source>
</evidence>
<evidence type="ECO:0000313" key="10">
    <source>
        <dbReference type="Proteomes" id="UP001152795"/>
    </source>
</evidence>
<evidence type="ECO:0000256" key="1">
    <source>
        <dbReference type="ARBA" id="ARBA00004138"/>
    </source>
</evidence>
<dbReference type="GO" id="GO:0005815">
    <property type="term" value="C:microtubule organizing center"/>
    <property type="evidence" value="ECO:0007669"/>
    <property type="project" value="TreeGrafter"/>
</dbReference>
<evidence type="ECO:0000313" key="9">
    <source>
        <dbReference type="EMBL" id="CAB4005012.1"/>
    </source>
</evidence>
<dbReference type="GO" id="GO:0030992">
    <property type="term" value="C:intraciliary transport particle B"/>
    <property type="evidence" value="ECO:0007669"/>
    <property type="project" value="TreeGrafter"/>
</dbReference>